<dbReference type="EMBL" id="DTGZ01000047">
    <property type="protein sequence ID" value="HGV97191.1"/>
    <property type="molecule type" value="Genomic_DNA"/>
</dbReference>
<comment type="caution">
    <text evidence="1">The sequence shown here is derived from an EMBL/GenBank/DDBJ whole genome shotgun (WGS) entry which is preliminary data.</text>
</comment>
<protein>
    <submittedName>
        <fullName evidence="1">GWxTD domain-containing protein</fullName>
    </submittedName>
</protein>
<evidence type="ECO:0000313" key="1">
    <source>
        <dbReference type="EMBL" id="HGV97191.1"/>
    </source>
</evidence>
<accession>A0A7C4XEF4</accession>
<name>A0A7C4XEF4_UNCW3</name>
<reference evidence="1" key="1">
    <citation type="journal article" date="2020" name="mSystems">
        <title>Genome- and Community-Level Interaction Insights into Carbon Utilization and Element Cycling Functions of Hydrothermarchaeota in Hydrothermal Sediment.</title>
        <authorList>
            <person name="Zhou Z."/>
            <person name="Liu Y."/>
            <person name="Xu W."/>
            <person name="Pan J."/>
            <person name="Luo Z.H."/>
            <person name="Li M."/>
        </authorList>
    </citation>
    <scope>NUCLEOTIDE SEQUENCE [LARGE SCALE GENOMIC DNA]</scope>
    <source>
        <strain evidence="1">SpSt-774</strain>
    </source>
</reference>
<organism evidence="1">
    <name type="scientific">candidate division WOR-3 bacterium</name>
    <dbReference type="NCBI Taxonomy" id="2052148"/>
    <lineage>
        <taxon>Bacteria</taxon>
        <taxon>Bacteria division WOR-3</taxon>
    </lineage>
</organism>
<dbReference type="AlphaFoldDB" id="A0A7C4XEF4"/>
<dbReference type="InterPro" id="IPR030959">
    <property type="entry name" value="GWxTD_dom"/>
</dbReference>
<gene>
    <name evidence="1" type="ORF">ENV60_02715</name>
</gene>
<dbReference type="NCBIfam" id="TIGR04514">
    <property type="entry name" value="GWxTD_dom"/>
    <property type="match status" value="1"/>
</dbReference>
<proteinExistence type="predicted"/>
<sequence length="412" mass="48903">MNIIIYFLFSIIDIQTALYKFDEGYCEFWYRIPLAHIFSMNEFTIAGDSIIKEYAYEITVYPSEGRDSTQRKGIKIAVIRNNQKDGYIIDCIPLYLPSGAFSYRFIINSGGEKIMKNSEIVVLPDTTLFYTSDIILSSKLARDAHFIRQGIQLFPLLNPVYSNRDTLFSYLEIYGLVPDTLFYEICYQVRDSLSNILFNQKFRRPKYDYKQFDTLSISLSNYSTGRYKLFMEIFEPALDLKIQKECDFEVKEALPDITDEEFAWEIKYLVSEKDYKKFCGLNYVGKIQYLKKFWSKRNYREFENRLIEADKKFSNSFMKGRDTPMGKFYITNGPPDEIKRYGLERIKTPNQYRDGELEKAHELWIYESKGIEVLFTDTDKDGIYESVNIFRLGHQEFMDWLKDRRELEGYLR</sequence>